<dbReference type="GO" id="GO:0032993">
    <property type="term" value="C:protein-DNA complex"/>
    <property type="evidence" value="ECO:0007669"/>
    <property type="project" value="TreeGrafter"/>
</dbReference>
<dbReference type="InterPro" id="IPR036388">
    <property type="entry name" value="WH-like_DNA-bd_sf"/>
</dbReference>
<feature type="domain" description="OmpR/PhoB-type" evidence="7">
    <location>
        <begin position="127"/>
        <end position="226"/>
    </location>
</feature>
<keyword evidence="3" id="KW-0805">Transcription regulation</keyword>
<evidence type="ECO:0000256" key="5">
    <source>
        <dbReference type="ARBA" id="ARBA00023163"/>
    </source>
</evidence>
<dbReference type="InterPro" id="IPR011006">
    <property type="entry name" value="CheY-like_superfamily"/>
</dbReference>
<dbReference type="Proteomes" id="UP000824083">
    <property type="component" value="Unassembled WGS sequence"/>
</dbReference>
<keyword evidence="1" id="KW-0597">Phosphoprotein</keyword>
<evidence type="ECO:0000313" key="8">
    <source>
        <dbReference type="EMBL" id="HIU37949.1"/>
    </source>
</evidence>
<dbReference type="Pfam" id="PF00486">
    <property type="entry name" value="Trans_reg_C"/>
    <property type="match status" value="1"/>
</dbReference>
<dbReference type="GO" id="GO:0005829">
    <property type="term" value="C:cytosol"/>
    <property type="evidence" value="ECO:0007669"/>
    <property type="project" value="TreeGrafter"/>
</dbReference>
<dbReference type="EMBL" id="DVMY01000103">
    <property type="protein sequence ID" value="HIU37949.1"/>
    <property type="molecule type" value="Genomic_DNA"/>
</dbReference>
<protein>
    <submittedName>
        <fullName evidence="8">Winged helix-turn-helix domain-containing protein</fullName>
    </submittedName>
</protein>
<dbReference type="PANTHER" id="PTHR48111">
    <property type="entry name" value="REGULATOR OF RPOS"/>
    <property type="match status" value="1"/>
</dbReference>
<evidence type="ECO:0000256" key="4">
    <source>
        <dbReference type="ARBA" id="ARBA00023125"/>
    </source>
</evidence>
<evidence type="ECO:0000256" key="3">
    <source>
        <dbReference type="ARBA" id="ARBA00023015"/>
    </source>
</evidence>
<dbReference type="SUPFAM" id="SSF46894">
    <property type="entry name" value="C-terminal effector domain of the bipartite response regulators"/>
    <property type="match status" value="1"/>
</dbReference>
<dbReference type="InterPro" id="IPR001867">
    <property type="entry name" value="OmpR/PhoB-type_DNA-bd"/>
</dbReference>
<dbReference type="AlphaFoldDB" id="A0A9D1ILD9"/>
<evidence type="ECO:0000256" key="2">
    <source>
        <dbReference type="ARBA" id="ARBA00023012"/>
    </source>
</evidence>
<feature type="DNA-binding region" description="OmpR/PhoB-type" evidence="6">
    <location>
        <begin position="127"/>
        <end position="226"/>
    </location>
</feature>
<evidence type="ECO:0000313" key="9">
    <source>
        <dbReference type="Proteomes" id="UP000824083"/>
    </source>
</evidence>
<dbReference type="Gene3D" id="1.10.10.10">
    <property type="entry name" value="Winged helix-like DNA-binding domain superfamily/Winged helix DNA-binding domain"/>
    <property type="match status" value="1"/>
</dbReference>
<gene>
    <name evidence="8" type="ORF">IAC56_06730</name>
</gene>
<evidence type="ECO:0000256" key="1">
    <source>
        <dbReference type="ARBA" id="ARBA00022553"/>
    </source>
</evidence>
<dbReference type="SMART" id="SM00862">
    <property type="entry name" value="Trans_reg_C"/>
    <property type="match status" value="1"/>
</dbReference>
<dbReference type="GO" id="GO:0000976">
    <property type="term" value="F:transcription cis-regulatory region binding"/>
    <property type="evidence" value="ECO:0007669"/>
    <property type="project" value="TreeGrafter"/>
</dbReference>
<dbReference type="GO" id="GO:0000156">
    <property type="term" value="F:phosphorelay response regulator activity"/>
    <property type="evidence" value="ECO:0007669"/>
    <property type="project" value="TreeGrafter"/>
</dbReference>
<organism evidence="8 9">
    <name type="scientific">Candidatus Aphodousia faecigallinarum</name>
    <dbReference type="NCBI Taxonomy" id="2840677"/>
    <lineage>
        <taxon>Bacteria</taxon>
        <taxon>Pseudomonadati</taxon>
        <taxon>Pseudomonadota</taxon>
        <taxon>Betaproteobacteria</taxon>
        <taxon>Burkholderiales</taxon>
        <taxon>Sutterellaceae</taxon>
        <taxon>Sutterellaceae incertae sedis</taxon>
        <taxon>Candidatus Aphodousia</taxon>
    </lineage>
</organism>
<dbReference type="InterPro" id="IPR016032">
    <property type="entry name" value="Sig_transdc_resp-reg_C-effctor"/>
</dbReference>
<dbReference type="PANTHER" id="PTHR48111:SF1">
    <property type="entry name" value="TWO-COMPONENT RESPONSE REGULATOR ORR33"/>
    <property type="match status" value="1"/>
</dbReference>
<dbReference type="InterPro" id="IPR039420">
    <property type="entry name" value="WalR-like"/>
</dbReference>
<accession>A0A9D1ILD9</accession>
<reference evidence="8" key="2">
    <citation type="journal article" date="2021" name="PeerJ">
        <title>Extensive microbial diversity within the chicken gut microbiome revealed by metagenomics and culture.</title>
        <authorList>
            <person name="Gilroy R."/>
            <person name="Ravi A."/>
            <person name="Getino M."/>
            <person name="Pursley I."/>
            <person name="Horton D.L."/>
            <person name="Alikhan N.F."/>
            <person name="Baker D."/>
            <person name="Gharbi K."/>
            <person name="Hall N."/>
            <person name="Watson M."/>
            <person name="Adriaenssens E.M."/>
            <person name="Foster-Nyarko E."/>
            <person name="Jarju S."/>
            <person name="Secka A."/>
            <person name="Antonio M."/>
            <person name="Oren A."/>
            <person name="Chaudhuri R.R."/>
            <person name="La Ragione R."/>
            <person name="Hildebrand F."/>
            <person name="Pallen M.J."/>
        </authorList>
    </citation>
    <scope>NUCLEOTIDE SEQUENCE</scope>
    <source>
        <strain evidence="8">7463</strain>
    </source>
</reference>
<name>A0A9D1ILD9_9BURK</name>
<dbReference type="CDD" id="cd00383">
    <property type="entry name" value="trans_reg_C"/>
    <property type="match status" value="1"/>
</dbReference>
<dbReference type="GO" id="GO:0006355">
    <property type="term" value="P:regulation of DNA-templated transcription"/>
    <property type="evidence" value="ECO:0007669"/>
    <property type="project" value="InterPro"/>
</dbReference>
<evidence type="ECO:0000256" key="6">
    <source>
        <dbReference type="PROSITE-ProRule" id="PRU01091"/>
    </source>
</evidence>
<keyword evidence="5" id="KW-0804">Transcription</keyword>
<keyword evidence="2" id="KW-0902">Two-component regulatory system</keyword>
<comment type="caution">
    <text evidence="8">The sequence shown here is derived from an EMBL/GenBank/DDBJ whole genome shotgun (WGS) entry which is preliminary data.</text>
</comment>
<evidence type="ECO:0000259" key="7">
    <source>
        <dbReference type="PROSITE" id="PS51755"/>
    </source>
</evidence>
<dbReference type="SUPFAM" id="SSF52172">
    <property type="entry name" value="CheY-like"/>
    <property type="match status" value="1"/>
</dbReference>
<keyword evidence="4 6" id="KW-0238">DNA-binding</keyword>
<reference evidence="8" key="1">
    <citation type="submission" date="2020-10" db="EMBL/GenBank/DDBJ databases">
        <authorList>
            <person name="Gilroy R."/>
        </authorList>
    </citation>
    <scope>NUCLEOTIDE SEQUENCE</scope>
    <source>
        <strain evidence="8">7463</strain>
    </source>
</reference>
<dbReference type="PROSITE" id="PS51755">
    <property type="entry name" value="OMPR_PHOB"/>
    <property type="match status" value="1"/>
</dbReference>
<sequence>MQQSLLLALHDEVFEALIADFLVFCNYKVQAAYSQKDALTCCQNSEFEVVVIDIEDETDIRFLEYLLTLQPELNVLALVRKSVSPDIKTRIPLPEEQILSLPAPLVSILEAIKVTIELRQNAKLQSMSPIMIGSLCIDRQNGLILIHNSELTLTGTEFSLLELLIDHLNEPVSKDNIYPKVLGRPKGQYDRAIDVHISSIRHKLQQSGCNDLCIESVRGVGYQLRQLDHREIP</sequence>
<proteinExistence type="predicted"/>